<feature type="transmembrane region" description="Helical" evidence="1">
    <location>
        <begin position="434"/>
        <end position="453"/>
    </location>
</feature>
<feature type="transmembrane region" description="Helical" evidence="1">
    <location>
        <begin position="131"/>
        <end position="152"/>
    </location>
</feature>
<keyword evidence="1" id="KW-0812">Transmembrane</keyword>
<evidence type="ECO:0000313" key="2">
    <source>
        <dbReference type="EMBL" id="OGN06917.1"/>
    </source>
</evidence>
<feature type="transmembrane region" description="Helical" evidence="1">
    <location>
        <begin position="279"/>
        <end position="298"/>
    </location>
</feature>
<dbReference type="Proteomes" id="UP000176834">
    <property type="component" value="Unassembled WGS sequence"/>
</dbReference>
<feature type="transmembrane region" description="Helical" evidence="1">
    <location>
        <begin position="159"/>
        <end position="177"/>
    </location>
</feature>
<protein>
    <recommendedName>
        <fullName evidence="4">Glycosyltransferase RgtA/B/C/D-like domain-containing protein</fullName>
    </recommendedName>
</protein>
<accession>A0A1F8F1A5</accession>
<gene>
    <name evidence="2" type="ORF">A3B86_02120</name>
</gene>
<keyword evidence="1" id="KW-0472">Membrane</keyword>
<evidence type="ECO:0000313" key="3">
    <source>
        <dbReference type="Proteomes" id="UP000176834"/>
    </source>
</evidence>
<feature type="transmembrane region" description="Helical" evidence="1">
    <location>
        <begin position="459"/>
        <end position="478"/>
    </location>
</feature>
<feature type="transmembrane region" description="Helical" evidence="1">
    <location>
        <begin position="218"/>
        <end position="240"/>
    </location>
</feature>
<feature type="transmembrane region" description="Helical" evidence="1">
    <location>
        <begin position="87"/>
        <end position="111"/>
    </location>
</feature>
<feature type="transmembrane region" description="Helical" evidence="1">
    <location>
        <begin position="373"/>
        <end position="397"/>
    </location>
</feature>
<comment type="caution">
    <text evidence="2">The sequence shown here is derived from an EMBL/GenBank/DDBJ whole genome shotgun (WGS) entry which is preliminary data.</text>
</comment>
<name>A0A1F8F1A5_9BACT</name>
<evidence type="ECO:0000256" key="1">
    <source>
        <dbReference type="SAM" id="Phobius"/>
    </source>
</evidence>
<dbReference type="EMBL" id="MGJN01000013">
    <property type="protein sequence ID" value="OGN06917.1"/>
    <property type="molecule type" value="Genomic_DNA"/>
</dbReference>
<dbReference type="AlphaFoldDB" id="A0A1F8F1A5"/>
<proteinExistence type="predicted"/>
<reference evidence="2 3" key="1">
    <citation type="journal article" date="2016" name="Nat. Commun.">
        <title>Thousands of microbial genomes shed light on interconnected biogeochemical processes in an aquifer system.</title>
        <authorList>
            <person name="Anantharaman K."/>
            <person name="Brown C.T."/>
            <person name="Hug L.A."/>
            <person name="Sharon I."/>
            <person name="Castelle C.J."/>
            <person name="Probst A.J."/>
            <person name="Thomas B.C."/>
            <person name="Singh A."/>
            <person name="Wilkins M.J."/>
            <person name="Karaoz U."/>
            <person name="Brodie E.L."/>
            <person name="Williams K.H."/>
            <person name="Hubbard S.S."/>
            <person name="Banfield J.F."/>
        </authorList>
    </citation>
    <scope>NUCLEOTIDE SEQUENCE [LARGE SCALE GENOMIC DNA]</scope>
</reference>
<evidence type="ECO:0008006" key="4">
    <source>
        <dbReference type="Google" id="ProtNLM"/>
    </source>
</evidence>
<sequence length="650" mass="74562">MDFNFYLALGFATAFGAVFALSTRGILYATPDTDNEIMAHTAAQSYKWSWLSDMHKYGMKTSMKDMSIILIVLFQRIMRDNESDHPYTVLGGVSISISSVLIYLIGANYWGSNVGLFISLLYLFSFWPWQIALYGGHANIAGIFFLLAIYFVQNSTFNFSVIYLALAGISLCCMMFSSGSSGKLLMSFGVALFYAEHDFLIGKYDYGNLYLSLPLQKFIIWDFIVIGLVVGAISTALLFYKKIVKKMYNNEGPPFLRNIIKNQKALSLNHYLDHARNKLRTYAIGSVWLIAMVLLALNSLSINYVLPVFIGFSIMFFILTMPNVKYNIRKYLYYAMHTQRKTHFRSYLDYFVKIGVKVARNTRGGGWPWVPRFLWQFIPIHLILFLSSLLALLILRISQQQLYIIPFDLLVLIISTSPLWWAELTEAPQASKTYALIFAVLFLFIGYSFNVFLKYDGLLPVMISALILTLLWNLWILLSEVYPARMGATNLFKTLKNLNIKEIYTYKTNYNRSFVETIPGLGESEYTPRRKIDPPLVVHYINSITEVEDGWIVIPGTNGRAITMDSEPEAVNENFRYTKDPILNKLLESRDIEKAATAKFKTYGSSRRWSSECEVLSYMAIVLREITEEDLYRGYGWLVRSDNLRVLVKT</sequence>
<keyword evidence="1" id="KW-1133">Transmembrane helix</keyword>
<feature type="transmembrane region" description="Helical" evidence="1">
    <location>
        <begin position="403"/>
        <end position="422"/>
    </location>
</feature>
<organism evidence="2 3">
    <name type="scientific">Candidatus Yanofskybacteria bacterium RIFCSPHIGHO2_02_FULL_38_22b</name>
    <dbReference type="NCBI Taxonomy" id="1802673"/>
    <lineage>
        <taxon>Bacteria</taxon>
        <taxon>Candidatus Yanofskyibacteriota</taxon>
    </lineage>
</organism>